<dbReference type="PANTHER" id="PTHR23196">
    <property type="entry name" value="PAX TRANSCRIPTION ACTIVATION DOMAIN INTERACTING PROTEIN"/>
    <property type="match status" value="1"/>
</dbReference>
<name>A0A0N0BEA1_9HYME</name>
<keyword evidence="6" id="KW-0677">Repeat</keyword>
<feature type="region of interest" description="Disordered" evidence="14">
    <location>
        <begin position="734"/>
        <end position="801"/>
    </location>
</feature>
<evidence type="ECO:0000259" key="15">
    <source>
        <dbReference type="PROSITE" id="PS50006"/>
    </source>
</evidence>
<dbReference type="InterPro" id="IPR036420">
    <property type="entry name" value="BRCT_dom_sf"/>
</dbReference>
<reference evidence="17 18" key="1">
    <citation type="submission" date="2015-07" db="EMBL/GenBank/DDBJ databases">
        <title>The genome of Melipona quadrifasciata.</title>
        <authorList>
            <person name="Pan H."/>
            <person name="Kapheim K."/>
        </authorList>
    </citation>
    <scope>NUCLEOTIDE SEQUENCE [LARGE SCALE GENOMIC DNA]</scope>
    <source>
        <strain evidence="17">0111107301</strain>
        <tissue evidence="17">Whole body</tissue>
    </source>
</reference>
<evidence type="ECO:0000256" key="1">
    <source>
        <dbReference type="ARBA" id="ARBA00004123"/>
    </source>
</evidence>
<feature type="compositionally biased region" description="Low complexity" evidence="14">
    <location>
        <begin position="165"/>
        <end position="180"/>
    </location>
</feature>
<dbReference type="GO" id="GO:0005694">
    <property type="term" value="C:chromosome"/>
    <property type="evidence" value="ECO:0007669"/>
    <property type="project" value="UniProtKB-SubCell"/>
</dbReference>
<feature type="domain" description="BRCT" evidence="16">
    <location>
        <begin position="894"/>
        <end position="972"/>
    </location>
</feature>
<evidence type="ECO:0000256" key="4">
    <source>
        <dbReference type="ARBA" id="ARBA00022454"/>
    </source>
</evidence>
<dbReference type="SMART" id="SM00292">
    <property type="entry name" value="BRCT"/>
    <property type="match status" value="2"/>
</dbReference>
<feature type="compositionally biased region" description="Basic residues" evidence="14">
    <location>
        <begin position="753"/>
        <end position="765"/>
    </location>
</feature>
<evidence type="ECO:0000256" key="8">
    <source>
        <dbReference type="ARBA" id="ARBA00022843"/>
    </source>
</evidence>
<dbReference type="Pfam" id="PF16770">
    <property type="entry name" value="RTT107_BRCT_5"/>
    <property type="match status" value="1"/>
</dbReference>
<dbReference type="EMBL" id="KQ435840">
    <property type="protein sequence ID" value="KOX71348.1"/>
    <property type="molecule type" value="Genomic_DNA"/>
</dbReference>
<keyword evidence="5" id="KW-1017">Isopeptide bond</keyword>
<evidence type="ECO:0000256" key="2">
    <source>
        <dbReference type="ARBA" id="ARBA00004286"/>
    </source>
</evidence>
<feature type="region of interest" description="Disordered" evidence="14">
    <location>
        <begin position="332"/>
        <end position="396"/>
    </location>
</feature>
<feature type="compositionally biased region" description="Polar residues" evidence="14">
    <location>
        <begin position="155"/>
        <end position="164"/>
    </location>
</feature>
<feature type="compositionally biased region" description="Basic residues" evidence="14">
    <location>
        <begin position="838"/>
        <end position="849"/>
    </location>
</feature>
<feature type="compositionally biased region" description="Polar residues" evidence="14">
    <location>
        <begin position="766"/>
        <end position="779"/>
    </location>
</feature>
<feature type="compositionally biased region" description="Low complexity" evidence="14">
    <location>
        <begin position="124"/>
        <end position="135"/>
    </location>
</feature>
<accession>A0A0N0BEA1</accession>
<feature type="compositionally biased region" description="Polar residues" evidence="14">
    <location>
        <begin position="819"/>
        <end position="828"/>
    </location>
</feature>
<evidence type="ECO:0000256" key="5">
    <source>
        <dbReference type="ARBA" id="ARBA00022499"/>
    </source>
</evidence>
<dbReference type="Gene3D" id="2.60.200.20">
    <property type="match status" value="1"/>
</dbReference>
<dbReference type="Gene3D" id="3.40.50.10190">
    <property type="entry name" value="BRCT domain"/>
    <property type="match status" value="2"/>
</dbReference>
<dbReference type="AlphaFoldDB" id="A0A0N0BEA1"/>
<keyword evidence="10" id="KW-0539">Nucleus</keyword>
<feature type="region of interest" description="Disordered" evidence="14">
    <location>
        <begin position="819"/>
        <end position="880"/>
    </location>
</feature>
<evidence type="ECO:0000256" key="3">
    <source>
        <dbReference type="ARBA" id="ARBA00015014"/>
    </source>
</evidence>
<evidence type="ECO:0000256" key="7">
    <source>
        <dbReference type="ARBA" id="ARBA00022763"/>
    </source>
</evidence>
<dbReference type="SUPFAM" id="SSF52113">
    <property type="entry name" value="BRCT domain"/>
    <property type="match status" value="1"/>
</dbReference>
<keyword evidence="7" id="KW-0227">DNA damage</keyword>
<keyword evidence="4" id="KW-0158">Chromosome</keyword>
<feature type="domain" description="FHA" evidence="15">
    <location>
        <begin position="34"/>
        <end position="68"/>
    </location>
</feature>
<keyword evidence="9" id="KW-0007">Acetylation</keyword>
<feature type="compositionally biased region" description="Basic and acidic residues" evidence="14">
    <location>
        <begin position="386"/>
        <end position="396"/>
    </location>
</feature>
<evidence type="ECO:0000256" key="10">
    <source>
        <dbReference type="ARBA" id="ARBA00023242"/>
    </source>
</evidence>
<evidence type="ECO:0000313" key="17">
    <source>
        <dbReference type="EMBL" id="KOX71348.1"/>
    </source>
</evidence>
<keyword evidence="8" id="KW-0832">Ubl conjugation</keyword>
<evidence type="ECO:0000256" key="14">
    <source>
        <dbReference type="SAM" id="MobiDB-lite"/>
    </source>
</evidence>
<dbReference type="GO" id="GO:0005634">
    <property type="term" value="C:nucleus"/>
    <property type="evidence" value="ECO:0007669"/>
    <property type="project" value="UniProtKB-SubCell"/>
</dbReference>
<keyword evidence="11" id="KW-0131">Cell cycle</keyword>
<dbReference type="InterPro" id="IPR008984">
    <property type="entry name" value="SMAD_FHA_dom_sf"/>
</dbReference>
<dbReference type="PROSITE" id="PS50172">
    <property type="entry name" value="BRCT"/>
    <property type="match status" value="2"/>
</dbReference>
<dbReference type="OrthoDB" id="342264at2759"/>
<organism evidence="17 18">
    <name type="scientific">Melipona quadrifasciata</name>
    <dbReference type="NCBI Taxonomy" id="166423"/>
    <lineage>
        <taxon>Eukaryota</taxon>
        <taxon>Metazoa</taxon>
        <taxon>Ecdysozoa</taxon>
        <taxon>Arthropoda</taxon>
        <taxon>Hexapoda</taxon>
        <taxon>Insecta</taxon>
        <taxon>Pterygota</taxon>
        <taxon>Neoptera</taxon>
        <taxon>Endopterygota</taxon>
        <taxon>Hymenoptera</taxon>
        <taxon>Apocrita</taxon>
        <taxon>Aculeata</taxon>
        <taxon>Apoidea</taxon>
        <taxon>Anthophila</taxon>
        <taxon>Apidae</taxon>
        <taxon>Melipona</taxon>
    </lineage>
</organism>
<evidence type="ECO:0000256" key="12">
    <source>
        <dbReference type="ARBA" id="ARBA00023858"/>
    </source>
</evidence>
<feature type="domain" description="BRCT" evidence="16">
    <location>
        <begin position="993"/>
        <end position="1087"/>
    </location>
</feature>
<evidence type="ECO:0000256" key="11">
    <source>
        <dbReference type="ARBA" id="ARBA00023306"/>
    </source>
</evidence>
<dbReference type="CDD" id="cd17744">
    <property type="entry name" value="BRCT_MDC1_rpt1"/>
    <property type="match status" value="1"/>
</dbReference>
<feature type="compositionally biased region" description="Polar residues" evidence="14">
    <location>
        <begin position="871"/>
        <end position="880"/>
    </location>
</feature>
<dbReference type="PANTHER" id="PTHR23196:SF1">
    <property type="entry name" value="PAX-INTERACTING PROTEIN 1"/>
    <property type="match status" value="1"/>
</dbReference>
<keyword evidence="18" id="KW-1185">Reference proteome</keyword>
<dbReference type="Proteomes" id="UP000053105">
    <property type="component" value="Unassembled WGS sequence"/>
</dbReference>
<dbReference type="Pfam" id="PF16589">
    <property type="entry name" value="BRCT_2"/>
    <property type="match status" value="1"/>
</dbReference>
<gene>
    <name evidence="17" type="ORF">WN51_01621</name>
</gene>
<dbReference type="InterPro" id="IPR001357">
    <property type="entry name" value="BRCT_dom"/>
</dbReference>
<dbReference type="PROSITE" id="PS50006">
    <property type="entry name" value="FHA_DOMAIN"/>
    <property type="match status" value="1"/>
</dbReference>
<evidence type="ECO:0000313" key="18">
    <source>
        <dbReference type="Proteomes" id="UP000053105"/>
    </source>
</evidence>
<feature type="compositionally biased region" description="Polar residues" evidence="14">
    <location>
        <begin position="336"/>
        <end position="358"/>
    </location>
</feature>
<evidence type="ECO:0000259" key="16">
    <source>
        <dbReference type="PROSITE" id="PS50172"/>
    </source>
</evidence>
<dbReference type="InterPro" id="IPR000253">
    <property type="entry name" value="FHA_dom"/>
</dbReference>
<feature type="compositionally biased region" description="Low complexity" evidence="14">
    <location>
        <begin position="855"/>
        <end position="870"/>
    </location>
</feature>
<feature type="region of interest" description="Disordered" evidence="14">
    <location>
        <begin position="105"/>
        <end position="183"/>
    </location>
</feature>
<proteinExistence type="predicted"/>
<comment type="subcellular location">
    <subcellularLocation>
        <location evidence="2">Chromosome</location>
    </subcellularLocation>
    <subcellularLocation>
        <location evidence="1">Nucleus</location>
    </subcellularLocation>
</comment>
<dbReference type="STRING" id="166423.A0A0N0BEA1"/>
<protein>
    <recommendedName>
        <fullName evidence="3">Mediator of DNA damage checkpoint protein 1</fullName>
    </recommendedName>
    <alternativeName>
        <fullName evidence="13">PAX transactivation activation domain-interacting protein</fullName>
    </alternativeName>
    <alternativeName>
        <fullName evidence="12">PAX-interacting protein 1</fullName>
    </alternativeName>
</protein>
<dbReference type="SUPFAM" id="SSF49879">
    <property type="entry name" value="SMAD/FHA domain"/>
    <property type="match status" value="1"/>
</dbReference>
<evidence type="ECO:0000256" key="6">
    <source>
        <dbReference type="ARBA" id="ARBA00022737"/>
    </source>
</evidence>
<dbReference type="GO" id="GO:0006974">
    <property type="term" value="P:DNA damage response"/>
    <property type="evidence" value="ECO:0007669"/>
    <property type="project" value="UniProtKB-KW"/>
</dbReference>
<evidence type="ECO:0000256" key="13">
    <source>
        <dbReference type="ARBA" id="ARBA00030146"/>
    </source>
</evidence>
<dbReference type="Pfam" id="PF00498">
    <property type="entry name" value="FHA"/>
    <property type="match status" value="1"/>
</dbReference>
<dbReference type="CDD" id="cd18432">
    <property type="entry name" value="BRCT_PAXIP1_rpt6_like"/>
    <property type="match status" value="1"/>
</dbReference>
<dbReference type="InterPro" id="IPR051579">
    <property type="entry name" value="DDR_Transcriptional_Reg"/>
</dbReference>
<sequence length="1087" mass="122917">MPRRLPFIYRERLLACIEFSYVHQQMYRYEIFTVSKKHAEIEANSHETASWICDLNSSNKTKLNNSILRPNRCYELKSGDVLEFGMVRAVFKVSLPLDDSLIPETPALNRQKTQQRVIPGTPDSSLNNSSTNVSLIPATQDERKKSVFRHPSLPLRTSTTSIRKSSVQNSSIDDQDNSQSFGVEKQNVGESKISIYDMETQNFSCNSYNETNIDIHDAESKKNCILNSIKNLTKSVDMGKQSKIGAPEEVTDIHDIETQHDINFHDIETAKNINIHNLKTRDNKRTLKVMFENTMEERIEDQPQISIQTLENILELSQKSVRNIINEGSEKETENLLVSNSIPTDLSTPKSTIENPTPKSVCKYPSTSKSSVPEDPSTPKSLRQKHLTESKIAKTHQEETNMVKNDNDELKNCVENVGDQESGTSNGEQLQQISKIISEDEDILAGLPDFRISGTLSNPPSPTLSEYRININKNRAKQIKSIKIAPKKRGISRKSSRRTLDHRVVENATHTINEPNSMSTLENSSNSFINNLNADKISVCENDEKKVSEKSKESLKKTKNLYSSKRSDSLLKSTSINSQEKTKQNINDDVFVENRNKKIISGRQSANILDFTVRKNLSNNGKMSEEVNLNKEAIVKVERISLSTPTGSISDTPTESVIENDNKNINRQNRYKNVVNNQITSSTSTKENEKTTQNVEMRRNTRAIKKTKPLADDISSEVGEESQEVEMIMNGALKEQNNNSNIETKKNTQKNARNTRLRSTRKRNSTKNTLSVINTMANKSTKETKRNNKQSTRLSQSQQSVIDSSIIIDSIEKNTKNNRTSLDISKTNSLRDKQQTHTTRKTKNNKQRKKDFIEETSSSETNTSNEITSILSTPNRTRRSMSSSFAMQSPLRIKHKILFTGISSNDYSKLLTKLGASQVDNPTKCTVLVTDKVRRTVKFLCALALSVPIVSVDWLITSEKTGHFIELENYILKDSAAETKFRFKLEESLKKAKEHKLLEGYTLVVTPNVTPPLPELKNIIISCGGKALLRPPSSWPRNSIIISHEEDLTNAKKFLEKAPKTVTVHSTEFLLTGILRQELEFTEFKLI</sequence>
<evidence type="ECO:0000256" key="9">
    <source>
        <dbReference type="ARBA" id="ARBA00022990"/>
    </source>
</evidence>